<keyword evidence="1 10" id="KW-0171">Cobalt transport</keyword>
<keyword evidence="3 10" id="KW-1003">Cell membrane</keyword>
<evidence type="ECO:0000256" key="8">
    <source>
        <dbReference type="ARBA" id="ARBA00023136"/>
    </source>
</evidence>
<evidence type="ECO:0000256" key="5">
    <source>
        <dbReference type="ARBA" id="ARBA00022692"/>
    </source>
</evidence>
<keyword evidence="9 10" id="KW-0170">Cobalt</keyword>
<dbReference type="PANTHER" id="PTHR38662">
    <property type="entry name" value="COBALT TRANSPORT PROTEIN CBIN"/>
    <property type="match status" value="1"/>
</dbReference>
<keyword evidence="6 10" id="KW-1133">Transmembrane helix</keyword>
<feature type="transmembrane region" description="Helical" evidence="10">
    <location>
        <begin position="7"/>
        <end position="24"/>
    </location>
</feature>
<proteinExistence type="inferred from homology"/>
<feature type="transmembrane region" description="Helical" evidence="10">
    <location>
        <begin position="68"/>
        <end position="88"/>
    </location>
</feature>
<evidence type="ECO:0000256" key="3">
    <source>
        <dbReference type="ARBA" id="ARBA00022475"/>
    </source>
</evidence>
<evidence type="ECO:0000256" key="9">
    <source>
        <dbReference type="ARBA" id="ARBA00023285"/>
    </source>
</evidence>
<comment type="function">
    <text evidence="10">Part of the energy-coupling factor (ECF) transporter complex CbiMNOQ involved in cobalt import.</text>
</comment>
<dbReference type="Pfam" id="PF02553">
    <property type="entry name" value="CbiN"/>
    <property type="match status" value="1"/>
</dbReference>
<comment type="subcellular location">
    <subcellularLocation>
        <location evidence="10">Cell membrane</location>
        <topology evidence="10">Multi-pass membrane protein</topology>
    </subcellularLocation>
</comment>
<evidence type="ECO:0000256" key="1">
    <source>
        <dbReference type="ARBA" id="ARBA00022426"/>
    </source>
</evidence>
<keyword evidence="4 10" id="KW-0169">Cobalamin biosynthesis</keyword>
<comment type="subunit">
    <text evidence="10">Forms an energy-coupling factor (ECF) transporter complex composed of an ATP-binding protein (A component, CbiO), a transmembrane protein (T component, CbiQ) and 2 possible substrate-capture proteins (S components, CbiM and CbiN) of unknown stoichimetry.</text>
</comment>
<evidence type="ECO:0000313" key="12">
    <source>
        <dbReference type="Proteomes" id="UP000033116"/>
    </source>
</evidence>
<accession>A0A0E3LRX7</accession>
<dbReference type="EMBL" id="CP009511">
    <property type="protein sequence ID" value="AKB60791.1"/>
    <property type="molecule type" value="Genomic_DNA"/>
</dbReference>
<dbReference type="NCBIfam" id="NF002780">
    <property type="entry name" value="PRK02898.1"/>
    <property type="match status" value="1"/>
</dbReference>
<protein>
    <recommendedName>
        <fullName evidence="10">Cobalt transport protein CbiN</fullName>
    </recommendedName>
    <alternativeName>
        <fullName evidence="10">Energy-coupling factor transporter probable substrate-capture protein CbiN</fullName>
        <shortName evidence="10">ECF transporter S component CbiN</shortName>
    </alternativeName>
</protein>
<reference evidence="11 12" key="1">
    <citation type="submission" date="2014-07" db="EMBL/GenBank/DDBJ databases">
        <title>Methanogenic archaea and the global carbon cycle.</title>
        <authorList>
            <person name="Henriksen J.R."/>
            <person name="Luke J."/>
            <person name="Reinhart S."/>
            <person name="Benedict M.N."/>
            <person name="Youngblut N.D."/>
            <person name="Metcalf M.E."/>
            <person name="Whitaker R.J."/>
            <person name="Metcalf W.W."/>
        </authorList>
    </citation>
    <scope>NUCLEOTIDE SEQUENCE [LARGE SCALE GENOMIC DNA]</scope>
    <source>
        <strain evidence="11 12">SarPi</strain>
    </source>
</reference>
<organism evidence="11 12">
    <name type="scientific">Methanosarcina mazei SarPi</name>
    <dbReference type="NCBI Taxonomy" id="1434115"/>
    <lineage>
        <taxon>Archaea</taxon>
        <taxon>Methanobacteriati</taxon>
        <taxon>Methanobacteriota</taxon>
        <taxon>Stenosarchaea group</taxon>
        <taxon>Methanomicrobia</taxon>
        <taxon>Methanosarcinales</taxon>
        <taxon>Methanosarcinaceae</taxon>
        <taxon>Methanosarcina</taxon>
    </lineage>
</organism>
<sequence length="113" mass="12413">MSRKLELIVLAIILIFAVQFFYMSSTTDAEYGGADGEAEGVINEITGGTYEPNAEPFWEPPSGEIESLLFGLQAAIGAGIIGYFLGYYKAKGRYENDLGYKDKKKSESDKHSL</sequence>
<dbReference type="InterPro" id="IPR003705">
    <property type="entry name" value="CbiN"/>
</dbReference>
<evidence type="ECO:0000256" key="2">
    <source>
        <dbReference type="ARBA" id="ARBA00022448"/>
    </source>
</evidence>
<name>A0A0E3LRX7_METMZ</name>
<dbReference type="PANTHER" id="PTHR38662:SF1">
    <property type="entry name" value="COBALT TRANSPORT PROTEIN CBIN"/>
    <property type="match status" value="1"/>
</dbReference>
<comment type="pathway">
    <text evidence="10">Cofactor biosynthesis; adenosylcobalamin biosynthesis.</text>
</comment>
<comment type="similarity">
    <text evidence="10">Belongs to the CbiN family.</text>
</comment>
<evidence type="ECO:0000256" key="4">
    <source>
        <dbReference type="ARBA" id="ARBA00022573"/>
    </source>
</evidence>
<keyword evidence="8 10" id="KW-0472">Membrane</keyword>
<gene>
    <name evidence="10" type="primary">cbiN</name>
    <name evidence="11" type="ORF">MSMAP_0806</name>
</gene>
<keyword evidence="7 10" id="KW-0406">Ion transport</keyword>
<evidence type="ECO:0000313" key="11">
    <source>
        <dbReference type="EMBL" id="AKB60791.1"/>
    </source>
</evidence>
<dbReference type="GeneID" id="24863938"/>
<evidence type="ECO:0000256" key="7">
    <source>
        <dbReference type="ARBA" id="ARBA00023065"/>
    </source>
</evidence>
<dbReference type="GO" id="GO:0009236">
    <property type="term" value="P:cobalamin biosynthetic process"/>
    <property type="evidence" value="ECO:0007669"/>
    <property type="project" value="UniProtKB-UniRule"/>
</dbReference>
<dbReference type="PATRIC" id="fig|1434115.4.peg.996"/>
<evidence type="ECO:0000256" key="10">
    <source>
        <dbReference type="HAMAP-Rule" id="MF_00330"/>
    </source>
</evidence>
<dbReference type="UniPathway" id="UPA00148"/>
<keyword evidence="2 10" id="KW-0813">Transport</keyword>
<dbReference type="HAMAP" id="MF_00330">
    <property type="entry name" value="CbiN"/>
    <property type="match status" value="1"/>
</dbReference>
<dbReference type="GO" id="GO:0015087">
    <property type="term" value="F:cobalt ion transmembrane transporter activity"/>
    <property type="evidence" value="ECO:0007669"/>
    <property type="project" value="UniProtKB-UniRule"/>
</dbReference>
<evidence type="ECO:0000256" key="6">
    <source>
        <dbReference type="ARBA" id="ARBA00022989"/>
    </source>
</evidence>
<keyword evidence="5 10" id="KW-0812">Transmembrane</keyword>
<dbReference type="GO" id="GO:0005886">
    <property type="term" value="C:plasma membrane"/>
    <property type="evidence" value="ECO:0007669"/>
    <property type="project" value="UniProtKB-SubCell"/>
</dbReference>
<dbReference type="HOGENOM" id="CLU_136197_2_0_2"/>
<dbReference type="AlphaFoldDB" id="A0A0E3LRX7"/>
<dbReference type="Proteomes" id="UP000033116">
    <property type="component" value="Chromosome"/>
</dbReference>
<dbReference type="RefSeq" id="WP_048036949.1">
    <property type="nucleotide sequence ID" value="NZ_CP009511.1"/>
</dbReference>